<evidence type="ECO:0000256" key="1">
    <source>
        <dbReference type="ARBA" id="ARBA00004651"/>
    </source>
</evidence>
<evidence type="ECO:0000256" key="3">
    <source>
        <dbReference type="ARBA" id="ARBA00022989"/>
    </source>
</evidence>
<dbReference type="AlphaFoldDB" id="A0A7G9S671"/>
<dbReference type="RefSeq" id="WP_187555813.1">
    <property type="nucleotide sequence ID" value="NZ_CP060716.1"/>
</dbReference>
<feature type="domain" description="Major facilitator superfamily (MFS) profile" evidence="6">
    <location>
        <begin position="24"/>
        <end position="420"/>
    </location>
</feature>
<evidence type="ECO:0000313" key="7">
    <source>
        <dbReference type="EMBL" id="QNN63346.1"/>
    </source>
</evidence>
<dbReference type="GO" id="GO:0005886">
    <property type="term" value="C:plasma membrane"/>
    <property type="evidence" value="ECO:0007669"/>
    <property type="project" value="UniProtKB-SubCell"/>
</dbReference>
<evidence type="ECO:0000256" key="5">
    <source>
        <dbReference type="SAM" id="Phobius"/>
    </source>
</evidence>
<dbReference type="PANTHER" id="PTHR23534">
    <property type="entry name" value="MFS PERMEASE"/>
    <property type="match status" value="1"/>
</dbReference>
<name>A0A7G9S671_9MICO</name>
<evidence type="ECO:0000256" key="2">
    <source>
        <dbReference type="ARBA" id="ARBA00022692"/>
    </source>
</evidence>
<keyword evidence="2 5" id="KW-0812">Transmembrane</keyword>
<dbReference type="Gene3D" id="1.20.1250.20">
    <property type="entry name" value="MFS general substrate transporter like domains"/>
    <property type="match status" value="2"/>
</dbReference>
<dbReference type="PROSITE" id="PS50850">
    <property type="entry name" value="MFS"/>
    <property type="match status" value="1"/>
</dbReference>
<proteinExistence type="predicted"/>
<keyword evidence="3 5" id="KW-1133">Transmembrane helix</keyword>
<keyword evidence="4 5" id="KW-0472">Membrane</keyword>
<dbReference type="InterPro" id="IPR020846">
    <property type="entry name" value="MFS_dom"/>
</dbReference>
<evidence type="ECO:0000256" key="4">
    <source>
        <dbReference type="ARBA" id="ARBA00023136"/>
    </source>
</evidence>
<feature type="transmembrane region" description="Helical" evidence="5">
    <location>
        <begin position="90"/>
        <end position="107"/>
    </location>
</feature>
<dbReference type="PANTHER" id="PTHR23534:SF1">
    <property type="entry name" value="MAJOR FACILITATOR SUPERFAMILY PROTEIN"/>
    <property type="match status" value="1"/>
</dbReference>
<protein>
    <submittedName>
        <fullName evidence="7">MFS transporter</fullName>
    </submittedName>
</protein>
<dbReference type="GO" id="GO:0022857">
    <property type="term" value="F:transmembrane transporter activity"/>
    <property type="evidence" value="ECO:0007669"/>
    <property type="project" value="InterPro"/>
</dbReference>
<feature type="transmembrane region" description="Helical" evidence="5">
    <location>
        <begin position="374"/>
        <end position="392"/>
    </location>
</feature>
<accession>A0A7G9S671</accession>
<dbReference type="KEGG" id="ldn:H9L06_03195"/>
<dbReference type="SUPFAM" id="SSF103473">
    <property type="entry name" value="MFS general substrate transporter"/>
    <property type="match status" value="1"/>
</dbReference>
<feature type="transmembrane region" description="Helical" evidence="5">
    <location>
        <begin position="332"/>
        <end position="354"/>
    </location>
</feature>
<feature type="transmembrane region" description="Helical" evidence="5">
    <location>
        <begin position="307"/>
        <end position="326"/>
    </location>
</feature>
<feature type="transmembrane region" description="Helical" evidence="5">
    <location>
        <begin position="113"/>
        <end position="132"/>
    </location>
</feature>
<sequence>MSLKVWAHTSPHPLELGGRLQRRTVIVLSIATILGGLGIGAGISVGALLLAEVSGSEAISGFASAALNGGAAIAGIPLARVAARYGRRMAVVLGSLVAMVGAAIAVAGASLGLWPVVVLGIATLGVASAVQLMSRFAATDLALPRNRARDLSLVVWAITIGAVVGPNLMAPGAVVGEWIGIPPLSGVFVFTFGAQALAAVVNWVGLRPDPLLTARAISDREVSAATERGDAPVAVPDLARLPKITVIVMIGVAQALMVGLMAMAPLHIMHHDPHGEPVVGVTLSLHIAGMYALSPVFGVLATKVGRLPVIFLGWVIFALSIVLAYAADSDFLLVQVALTLVGVGWGAVTVAGAALLTDLTEVQERPRWQGRSDACMSASGATAGVLAGVVYAASDYAFLALVCGFILVVGVIASLYPKLRVPKQH</sequence>
<dbReference type="InterPro" id="IPR036259">
    <property type="entry name" value="MFS_trans_sf"/>
</dbReference>
<dbReference type="Proteomes" id="UP000515934">
    <property type="component" value="Chromosome"/>
</dbReference>
<reference evidence="7 8" key="1">
    <citation type="submission" date="2020-08" db="EMBL/GenBank/DDBJ databases">
        <title>Genome sequence of Leucobacter denitrificans KACC 14055T.</title>
        <authorList>
            <person name="Hyun D.-W."/>
            <person name="Bae J.-W."/>
        </authorList>
    </citation>
    <scope>NUCLEOTIDE SEQUENCE [LARGE SCALE GENOMIC DNA]</scope>
    <source>
        <strain evidence="7 8">KACC 14055</strain>
    </source>
</reference>
<comment type="subcellular location">
    <subcellularLocation>
        <location evidence="1">Cell membrane</location>
        <topology evidence="1">Multi-pass membrane protein</topology>
    </subcellularLocation>
</comment>
<dbReference type="Pfam" id="PF07690">
    <property type="entry name" value="MFS_1"/>
    <property type="match status" value="1"/>
</dbReference>
<feature type="transmembrane region" description="Helical" evidence="5">
    <location>
        <begin position="246"/>
        <end position="266"/>
    </location>
</feature>
<feature type="transmembrane region" description="Helical" evidence="5">
    <location>
        <begin position="25"/>
        <end position="50"/>
    </location>
</feature>
<feature type="transmembrane region" description="Helical" evidence="5">
    <location>
        <begin position="153"/>
        <end position="175"/>
    </location>
</feature>
<dbReference type="InterPro" id="IPR011701">
    <property type="entry name" value="MFS"/>
</dbReference>
<feature type="transmembrane region" description="Helical" evidence="5">
    <location>
        <begin position="187"/>
        <end position="206"/>
    </location>
</feature>
<evidence type="ECO:0000259" key="6">
    <source>
        <dbReference type="PROSITE" id="PS50850"/>
    </source>
</evidence>
<dbReference type="EMBL" id="CP060716">
    <property type="protein sequence ID" value="QNN63346.1"/>
    <property type="molecule type" value="Genomic_DNA"/>
</dbReference>
<gene>
    <name evidence="7" type="ORF">H9L06_03195</name>
</gene>
<evidence type="ECO:0000313" key="8">
    <source>
        <dbReference type="Proteomes" id="UP000515934"/>
    </source>
</evidence>
<feature type="transmembrane region" description="Helical" evidence="5">
    <location>
        <begin position="62"/>
        <end position="83"/>
    </location>
</feature>
<organism evidence="7 8">
    <name type="scientific">Leucobacter denitrificans</name>
    <dbReference type="NCBI Taxonomy" id="683042"/>
    <lineage>
        <taxon>Bacteria</taxon>
        <taxon>Bacillati</taxon>
        <taxon>Actinomycetota</taxon>
        <taxon>Actinomycetes</taxon>
        <taxon>Micrococcales</taxon>
        <taxon>Microbacteriaceae</taxon>
        <taxon>Leucobacter</taxon>
    </lineage>
</organism>
<feature type="transmembrane region" description="Helical" evidence="5">
    <location>
        <begin position="278"/>
        <end position="300"/>
    </location>
</feature>
<keyword evidence="8" id="KW-1185">Reference proteome</keyword>
<feature type="transmembrane region" description="Helical" evidence="5">
    <location>
        <begin position="398"/>
        <end position="416"/>
    </location>
</feature>